<dbReference type="EMBL" id="CAXKWB010003451">
    <property type="protein sequence ID" value="CAL4069301.1"/>
    <property type="molecule type" value="Genomic_DNA"/>
</dbReference>
<dbReference type="SMART" id="SM01328">
    <property type="entry name" value="zf-3CxxC"/>
    <property type="match status" value="1"/>
</dbReference>
<dbReference type="AlphaFoldDB" id="A0AAV2Q2W2"/>
<feature type="region of interest" description="Disordered" evidence="4">
    <location>
        <begin position="153"/>
        <end position="214"/>
    </location>
</feature>
<sequence length="324" mass="38466">MICYNTLKGLSQENYWKDSWRYHEAERNFYESKNVSHNTNVMSYIMLKGIAQENFWKDGWRYHEAERNFYASKNRFNHERKDSATSSQLYGHSNKLKLQITKINCKKYDQNLTSLKLKFQDITEANCKKLLNKANNDLQYALQLANEFKNNKPESKKILKGTTNTTKQILHSERNQNNLKNNMVTSNNAKKSVKPYTSSSSDKETPKETRTPYQGDSKAFGEFLCDDCDNFWKSPHTWANSYQRCQTCNKKIYPHRQYPPIRSGRNPEPHPEEDCEACQKLGRPCWIKKPHPQKLCELCIKLGRPCWINIRYKYRIYYNNYNEE</sequence>
<protein>
    <recommendedName>
        <fullName evidence="5">3CxxC-type domain-containing protein</fullName>
    </recommendedName>
</protein>
<evidence type="ECO:0000256" key="3">
    <source>
        <dbReference type="ARBA" id="ARBA00022833"/>
    </source>
</evidence>
<organism evidence="6 7">
    <name type="scientific">Meganyctiphanes norvegica</name>
    <name type="common">Northern krill</name>
    <name type="synonym">Thysanopoda norvegica</name>
    <dbReference type="NCBI Taxonomy" id="48144"/>
    <lineage>
        <taxon>Eukaryota</taxon>
        <taxon>Metazoa</taxon>
        <taxon>Ecdysozoa</taxon>
        <taxon>Arthropoda</taxon>
        <taxon>Crustacea</taxon>
        <taxon>Multicrustacea</taxon>
        <taxon>Malacostraca</taxon>
        <taxon>Eumalacostraca</taxon>
        <taxon>Eucarida</taxon>
        <taxon>Euphausiacea</taxon>
        <taxon>Euphausiidae</taxon>
        <taxon>Meganyctiphanes</taxon>
    </lineage>
</organism>
<dbReference type="GO" id="GO:0008270">
    <property type="term" value="F:zinc ion binding"/>
    <property type="evidence" value="ECO:0007669"/>
    <property type="project" value="UniProtKB-KW"/>
</dbReference>
<dbReference type="Proteomes" id="UP001497623">
    <property type="component" value="Unassembled WGS sequence"/>
</dbReference>
<keyword evidence="1" id="KW-0479">Metal-binding</keyword>
<comment type="caution">
    <text evidence="6">The sequence shown here is derived from an EMBL/GenBank/DDBJ whole genome shotgun (WGS) entry which is preliminary data.</text>
</comment>
<evidence type="ECO:0000256" key="4">
    <source>
        <dbReference type="SAM" id="MobiDB-lite"/>
    </source>
</evidence>
<accession>A0AAV2Q2W2</accession>
<keyword evidence="3" id="KW-0862">Zinc</keyword>
<evidence type="ECO:0000313" key="7">
    <source>
        <dbReference type="Proteomes" id="UP001497623"/>
    </source>
</evidence>
<gene>
    <name evidence="6" type="ORF">MNOR_LOCUS7722</name>
</gene>
<feature type="compositionally biased region" description="Basic and acidic residues" evidence="4">
    <location>
        <begin position="201"/>
        <end position="210"/>
    </location>
</feature>
<evidence type="ECO:0000313" key="6">
    <source>
        <dbReference type="EMBL" id="CAL4069301.1"/>
    </source>
</evidence>
<keyword evidence="7" id="KW-1185">Reference proteome</keyword>
<name>A0AAV2Q2W2_MEGNR</name>
<feature type="compositionally biased region" description="Polar residues" evidence="4">
    <location>
        <begin position="161"/>
        <end position="200"/>
    </location>
</feature>
<proteinExistence type="predicted"/>
<dbReference type="InterPro" id="IPR027377">
    <property type="entry name" value="ZAR1/RTP1-5-like_Znf-3CxxC"/>
</dbReference>
<keyword evidence="2" id="KW-0863">Zinc-finger</keyword>
<evidence type="ECO:0000256" key="1">
    <source>
        <dbReference type="ARBA" id="ARBA00022723"/>
    </source>
</evidence>
<dbReference type="Pfam" id="PF17180">
    <property type="entry name" value="Zn_ribbon_3CxxC_2"/>
    <property type="match status" value="1"/>
</dbReference>
<feature type="domain" description="3CxxC-type" evidence="5">
    <location>
        <begin position="218"/>
        <end position="281"/>
    </location>
</feature>
<evidence type="ECO:0000256" key="2">
    <source>
        <dbReference type="ARBA" id="ARBA00022771"/>
    </source>
</evidence>
<dbReference type="InterPro" id="IPR033446">
    <property type="entry name" value="ZCCHC24_Znf-3CxxC"/>
</dbReference>
<reference evidence="6 7" key="1">
    <citation type="submission" date="2024-05" db="EMBL/GenBank/DDBJ databases">
        <authorList>
            <person name="Wallberg A."/>
        </authorList>
    </citation>
    <scope>NUCLEOTIDE SEQUENCE [LARGE SCALE GENOMIC DNA]</scope>
</reference>
<evidence type="ECO:0000259" key="5">
    <source>
        <dbReference type="SMART" id="SM01328"/>
    </source>
</evidence>